<dbReference type="Gene3D" id="1.10.260.40">
    <property type="entry name" value="lambda repressor-like DNA-binding domains"/>
    <property type="match status" value="1"/>
</dbReference>
<name>A0A4R3KAX4_9FIRM</name>
<dbReference type="RefSeq" id="WP_132548454.1">
    <property type="nucleotide sequence ID" value="NZ_SMAA01000005.1"/>
</dbReference>
<dbReference type="PANTHER" id="PTHR35010:SF3">
    <property type="entry name" value="BLL4873 PROTEIN"/>
    <property type="match status" value="1"/>
</dbReference>
<dbReference type="Pfam" id="PF13560">
    <property type="entry name" value="HTH_31"/>
    <property type="match status" value="1"/>
</dbReference>
<dbReference type="Gene3D" id="3.30.450.180">
    <property type="match status" value="1"/>
</dbReference>
<protein>
    <submittedName>
        <fullName evidence="2">Helix-turn-helix protein</fullName>
    </submittedName>
</protein>
<feature type="domain" description="HTH cro/C1-type" evidence="1">
    <location>
        <begin position="14"/>
        <end position="86"/>
    </location>
</feature>
<proteinExistence type="predicted"/>
<dbReference type="PANTHER" id="PTHR35010">
    <property type="entry name" value="BLL4672 PROTEIN-RELATED"/>
    <property type="match status" value="1"/>
</dbReference>
<keyword evidence="3" id="KW-1185">Reference proteome</keyword>
<dbReference type="AlphaFoldDB" id="A0A4R3KAX4"/>
<dbReference type="Pfam" id="PF17765">
    <property type="entry name" value="MLTR_LBD"/>
    <property type="match status" value="1"/>
</dbReference>
<dbReference type="InterPro" id="IPR001387">
    <property type="entry name" value="Cro/C1-type_HTH"/>
</dbReference>
<comment type="caution">
    <text evidence="2">The sequence shown here is derived from an EMBL/GenBank/DDBJ whole genome shotgun (WGS) entry which is preliminary data.</text>
</comment>
<evidence type="ECO:0000313" key="3">
    <source>
        <dbReference type="Proteomes" id="UP000295188"/>
    </source>
</evidence>
<accession>A0A4R3KAX4</accession>
<gene>
    <name evidence="2" type="ORF">EDC37_105152</name>
</gene>
<dbReference type="EMBL" id="SMAA01000005">
    <property type="protein sequence ID" value="TCS80080.1"/>
    <property type="molecule type" value="Genomic_DNA"/>
</dbReference>
<dbReference type="OrthoDB" id="5346389at2"/>
<sequence>MDNNVTLRKELGNFLKTRREKICPAQVGLPSNSRRRTPGLRREEVAMLAGVSVTWYTWLEQGRPIKVSDEVLQSIANALMLNAHEISYLFGLSQTTPSKNALFKEPTNTMFQNVLDSLLYSPSTMLDKYWNVIAWNKAASTIFIDFSKLDITDRNIIKLMFTNKEYQSRFTNWPEKAKEMLAVFRVSCTEILNDQWLKEFIAALQKESKYFNKWWPLHDVAAEHEIKKIIKHPLAGKLFFEHTVFLTPENNFKIYINTPTTSTKEKIKALLTMHVKKDIE</sequence>
<dbReference type="InterPro" id="IPR041413">
    <property type="entry name" value="MLTR_LBD"/>
</dbReference>
<dbReference type="SUPFAM" id="SSF47413">
    <property type="entry name" value="lambda repressor-like DNA-binding domains"/>
    <property type="match status" value="1"/>
</dbReference>
<dbReference type="Proteomes" id="UP000295188">
    <property type="component" value="Unassembled WGS sequence"/>
</dbReference>
<reference evidence="2 3" key="1">
    <citation type="submission" date="2019-03" db="EMBL/GenBank/DDBJ databases">
        <title>Genomic Encyclopedia of Type Strains, Phase IV (KMG-IV): sequencing the most valuable type-strain genomes for metagenomic binning, comparative biology and taxonomic classification.</title>
        <authorList>
            <person name="Goeker M."/>
        </authorList>
    </citation>
    <scope>NUCLEOTIDE SEQUENCE [LARGE SCALE GENOMIC DNA]</scope>
    <source>
        <strain evidence="2 3">DSM 20467</strain>
    </source>
</reference>
<evidence type="ECO:0000259" key="1">
    <source>
        <dbReference type="SMART" id="SM00530"/>
    </source>
</evidence>
<organism evidence="2 3">
    <name type="scientific">Pectinatus cerevisiiphilus</name>
    <dbReference type="NCBI Taxonomy" id="86956"/>
    <lineage>
        <taxon>Bacteria</taxon>
        <taxon>Bacillati</taxon>
        <taxon>Bacillota</taxon>
        <taxon>Negativicutes</taxon>
        <taxon>Selenomonadales</taxon>
        <taxon>Selenomonadaceae</taxon>
        <taxon>Pectinatus</taxon>
    </lineage>
</organism>
<dbReference type="GO" id="GO:0003677">
    <property type="term" value="F:DNA binding"/>
    <property type="evidence" value="ECO:0007669"/>
    <property type="project" value="InterPro"/>
</dbReference>
<dbReference type="CDD" id="cd00093">
    <property type="entry name" value="HTH_XRE"/>
    <property type="match status" value="1"/>
</dbReference>
<dbReference type="SMART" id="SM00530">
    <property type="entry name" value="HTH_XRE"/>
    <property type="match status" value="1"/>
</dbReference>
<dbReference type="InterPro" id="IPR010982">
    <property type="entry name" value="Lambda_DNA-bd_dom_sf"/>
</dbReference>
<evidence type="ECO:0000313" key="2">
    <source>
        <dbReference type="EMBL" id="TCS80080.1"/>
    </source>
</evidence>